<dbReference type="Pfam" id="PF09335">
    <property type="entry name" value="VTT_dom"/>
    <property type="match status" value="1"/>
</dbReference>
<dbReference type="FunCoup" id="C5KI30">
    <property type="interactions" value="143"/>
</dbReference>
<evidence type="ECO:0000313" key="8">
    <source>
        <dbReference type="EMBL" id="EER16242.1"/>
    </source>
</evidence>
<comment type="similarity">
    <text evidence="5">Belongs to the TMEM41 family.</text>
</comment>
<dbReference type="GeneID" id="9061456"/>
<feature type="transmembrane region" description="Helical" evidence="6">
    <location>
        <begin position="274"/>
        <end position="290"/>
    </location>
</feature>
<dbReference type="InterPro" id="IPR045014">
    <property type="entry name" value="TM41A/B"/>
</dbReference>
<evidence type="ECO:0000256" key="1">
    <source>
        <dbReference type="ARBA" id="ARBA00004141"/>
    </source>
</evidence>
<keyword evidence="2 6" id="KW-0812">Transmembrane</keyword>
<gene>
    <name evidence="8" type="ORF">Pmar_PMAR003705</name>
</gene>
<feature type="transmembrane region" description="Helical" evidence="6">
    <location>
        <begin position="206"/>
        <end position="224"/>
    </location>
</feature>
<dbReference type="AlphaFoldDB" id="C5KI30"/>
<evidence type="ECO:0000256" key="5">
    <source>
        <dbReference type="ARBA" id="ARBA00025797"/>
    </source>
</evidence>
<evidence type="ECO:0000256" key="4">
    <source>
        <dbReference type="ARBA" id="ARBA00023136"/>
    </source>
</evidence>
<feature type="transmembrane region" description="Helical" evidence="6">
    <location>
        <begin position="236"/>
        <end position="254"/>
    </location>
</feature>
<reference evidence="8 9" key="1">
    <citation type="submission" date="2008-07" db="EMBL/GenBank/DDBJ databases">
        <authorList>
            <person name="El-Sayed N."/>
            <person name="Caler E."/>
            <person name="Inman J."/>
            <person name="Amedeo P."/>
            <person name="Hass B."/>
            <person name="Wortman J."/>
        </authorList>
    </citation>
    <scope>NUCLEOTIDE SEQUENCE [LARGE SCALE GENOMIC DNA]</scope>
    <source>
        <strain evidence="9">ATCC 50983 / TXsc</strain>
    </source>
</reference>
<protein>
    <recommendedName>
        <fullName evidence="7">VTT domain-containing protein</fullName>
    </recommendedName>
</protein>
<dbReference type="Proteomes" id="UP000007800">
    <property type="component" value="Unassembled WGS sequence"/>
</dbReference>
<dbReference type="RefSeq" id="XP_002784446.1">
    <property type="nucleotide sequence ID" value="XM_002784400.1"/>
</dbReference>
<organism evidence="9">
    <name type="scientific">Perkinsus marinus (strain ATCC 50983 / TXsc)</name>
    <dbReference type="NCBI Taxonomy" id="423536"/>
    <lineage>
        <taxon>Eukaryota</taxon>
        <taxon>Sar</taxon>
        <taxon>Alveolata</taxon>
        <taxon>Perkinsozoa</taxon>
        <taxon>Perkinsea</taxon>
        <taxon>Perkinsida</taxon>
        <taxon>Perkinsidae</taxon>
        <taxon>Perkinsus</taxon>
    </lineage>
</organism>
<keyword evidence="4 6" id="KW-0472">Membrane</keyword>
<dbReference type="PANTHER" id="PTHR43220:SF18">
    <property type="entry name" value="TRANSMEMBRANE PROTEIN 41B"/>
    <property type="match status" value="1"/>
</dbReference>
<proteinExistence type="inferred from homology"/>
<keyword evidence="3 6" id="KW-1133">Transmembrane helix</keyword>
<dbReference type="InParanoid" id="C5KI30"/>
<feature type="transmembrane region" description="Helical" evidence="6">
    <location>
        <begin position="158"/>
        <end position="179"/>
    </location>
</feature>
<sequence>MDNVEIRPRRSARLAGDNLEESSVISGKVETADRSCGEEEDKSFGSYMTSLVLLLTLLATSLCMMWLLYQGFPPLSKLYRNQLHTTFGDKSFTQLLTNTTGQDMLVVQETLEFYIEGHYTEVLLLFCASYTFLQTFAIPGPIFLSLLAGALFGRMKGFFLVSTCATAGATLCYTLFRVVGRPVVMHFFRPAMTRFKRQLDKRRDSLFWYMLFLRITPIVPNWFINISTGNLGLNSRTFFFGTLLGLIPNNIILVNMGSELAEIQHVGSFNAKNFLVLLGLGCLALIPTLLKRQLSTDENDDHLLVPVAADHEDATKKRKN</sequence>
<evidence type="ECO:0000259" key="7">
    <source>
        <dbReference type="Pfam" id="PF09335"/>
    </source>
</evidence>
<comment type="subcellular location">
    <subcellularLocation>
        <location evidence="1">Membrane</location>
        <topology evidence="1">Multi-pass membrane protein</topology>
    </subcellularLocation>
</comment>
<evidence type="ECO:0000313" key="9">
    <source>
        <dbReference type="Proteomes" id="UP000007800"/>
    </source>
</evidence>
<dbReference type="GO" id="GO:0000045">
    <property type="term" value="P:autophagosome assembly"/>
    <property type="evidence" value="ECO:0007669"/>
    <property type="project" value="TreeGrafter"/>
</dbReference>
<feature type="transmembrane region" description="Helical" evidence="6">
    <location>
        <begin position="122"/>
        <end position="152"/>
    </location>
</feature>
<feature type="domain" description="VTT" evidence="7">
    <location>
        <begin position="138"/>
        <end position="258"/>
    </location>
</feature>
<evidence type="ECO:0000256" key="3">
    <source>
        <dbReference type="ARBA" id="ARBA00022989"/>
    </source>
</evidence>
<dbReference type="GO" id="GO:0016020">
    <property type="term" value="C:membrane"/>
    <property type="evidence" value="ECO:0007669"/>
    <property type="project" value="UniProtKB-SubCell"/>
</dbReference>
<evidence type="ECO:0000256" key="6">
    <source>
        <dbReference type="SAM" id="Phobius"/>
    </source>
</evidence>
<keyword evidence="9" id="KW-1185">Reference proteome</keyword>
<dbReference type="OrthoDB" id="447361at2759"/>
<dbReference type="PANTHER" id="PTHR43220">
    <property type="match status" value="1"/>
</dbReference>
<accession>C5KI30</accession>
<feature type="transmembrane region" description="Helical" evidence="6">
    <location>
        <begin position="47"/>
        <end position="69"/>
    </location>
</feature>
<dbReference type="EMBL" id="GG673069">
    <property type="protein sequence ID" value="EER16242.1"/>
    <property type="molecule type" value="Genomic_DNA"/>
</dbReference>
<evidence type="ECO:0000256" key="2">
    <source>
        <dbReference type="ARBA" id="ARBA00022692"/>
    </source>
</evidence>
<name>C5KI30_PERM5</name>
<dbReference type="InterPro" id="IPR032816">
    <property type="entry name" value="VTT_dom"/>
</dbReference>
<dbReference type="OMA" id="SICYCIS"/>